<dbReference type="EMBL" id="UZAN01051576">
    <property type="protein sequence ID" value="VDP88993.1"/>
    <property type="molecule type" value="Genomic_DNA"/>
</dbReference>
<keyword evidence="2 6" id="KW-0812">Transmembrane</keyword>
<evidence type="ECO:0000256" key="4">
    <source>
        <dbReference type="ARBA" id="ARBA00023136"/>
    </source>
</evidence>
<dbReference type="Proteomes" id="UP000272942">
    <property type="component" value="Unassembled WGS sequence"/>
</dbReference>
<dbReference type="AlphaFoldDB" id="A0A183AXY1"/>
<dbReference type="GO" id="GO:0097037">
    <property type="term" value="P:heme export"/>
    <property type="evidence" value="ECO:0007669"/>
    <property type="project" value="TreeGrafter"/>
</dbReference>
<dbReference type="SUPFAM" id="SSF103473">
    <property type="entry name" value="MFS general substrate transporter"/>
    <property type="match status" value="1"/>
</dbReference>
<protein>
    <submittedName>
        <fullName evidence="9">PhoLip_ATPase_C domain-containing protein</fullName>
    </submittedName>
</protein>
<dbReference type="PANTHER" id="PTHR10924:SF4">
    <property type="entry name" value="GH15861P"/>
    <property type="match status" value="1"/>
</dbReference>
<feature type="transmembrane region" description="Helical" evidence="6">
    <location>
        <begin position="197"/>
        <end position="220"/>
    </location>
</feature>
<dbReference type="OrthoDB" id="422206at2759"/>
<evidence type="ECO:0000313" key="8">
    <source>
        <dbReference type="Proteomes" id="UP000272942"/>
    </source>
</evidence>
<reference evidence="9" key="1">
    <citation type="submission" date="2016-06" db="UniProtKB">
        <authorList>
            <consortium name="WormBaseParasite"/>
        </authorList>
    </citation>
    <scope>IDENTIFICATION</scope>
</reference>
<feature type="transmembrane region" description="Helical" evidence="6">
    <location>
        <begin position="174"/>
        <end position="191"/>
    </location>
</feature>
<evidence type="ECO:0000256" key="1">
    <source>
        <dbReference type="ARBA" id="ARBA00004141"/>
    </source>
</evidence>
<dbReference type="GO" id="GO:0020037">
    <property type="term" value="F:heme binding"/>
    <property type="evidence" value="ECO:0007669"/>
    <property type="project" value="TreeGrafter"/>
</dbReference>
<feature type="transmembrane region" description="Helical" evidence="6">
    <location>
        <begin position="50"/>
        <end position="70"/>
    </location>
</feature>
<comment type="subcellular location">
    <subcellularLocation>
        <location evidence="1">Membrane</location>
        <topology evidence="1">Multi-pass membrane protein</topology>
    </subcellularLocation>
</comment>
<keyword evidence="4 6" id="KW-0472">Membrane</keyword>
<sequence>MVVPSLPTDSYWFDNNGTYTLDYPWIARLFRGHIQPNASMFDSIKFCMMILLYAGAVITTLPLIPVLFAFKSEPPSEPTYAQYMRKQVRRRVKHLDDEAGMEANQRSTECSMETVRSRSGSHTVRNNQVAPLTETSPVLSKINHEDETSLDTDSTISNGDYKSSLLRVIRNRQYVLLFFSYGINTGVYYALGTLLNFILLDFFPVSICAINLSSNIFNVWTSILFYEGLYNVPFNHIAAGADNSITTPASAFNPTFRVFMYF</sequence>
<name>A0A183AXY1_9TREM</name>
<dbReference type="InterPro" id="IPR049680">
    <property type="entry name" value="FLVCR1-2_SLC49-like"/>
</dbReference>
<evidence type="ECO:0000256" key="3">
    <source>
        <dbReference type="ARBA" id="ARBA00022989"/>
    </source>
</evidence>
<keyword evidence="3 6" id="KW-1133">Transmembrane helix</keyword>
<evidence type="ECO:0000313" key="7">
    <source>
        <dbReference type="EMBL" id="VDP88993.1"/>
    </source>
</evidence>
<gene>
    <name evidence="7" type="ORF">ECPE_LOCUS11816</name>
</gene>
<evidence type="ECO:0000256" key="5">
    <source>
        <dbReference type="SAM" id="MobiDB-lite"/>
    </source>
</evidence>
<evidence type="ECO:0000256" key="2">
    <source>
        <dbReference type="ARBA" id="ARBA00022692"/>
    </source>
</evidence>
<organism evidence="9">
    <name type="scientific">Echinostoma caproni</name>
    <dbReference type="NCBI Taxonomy" id="27848"/>
    <lineage>
        <taxon>Eukaryota</taxon>
        <taxon>Metazoa</taxon>
        <taxon>Spiralia</taxon>
        <taxon>Lophotrochozoa</taxon>
        <taxon>Platyhelminthes</taxon>
        <taxon>Trematoda</taxon>
        <taxon>Digenea</taxon>
        <taxon>Plagiorchiida</taxon>
        <taxon>Echinostomata</taxon>
        <taxon>Echinostomatoidea</taxon>
        <taxon>Echinostomatidae</taxon>
        <taxon>Echinostoma</taxon>
    </lineage>
</organism>
<evidence type="ECO:0000313" key="9">
    <source>
        <dbReference type="WBParaSite" id="ECPE_0001185101-mRNA-1"/>
    </source>
</evidence>
<dbReference type="WBParaSite" id="ECPE_0001185101-mRNA-1">
    <property type="protein sequence ID" value="ECPE_0001185101-mRNA-1"/>
    <property type="gene ID" value="ECPE_0001185101"/>
</dbReference>
<dbReference type="GO" id="GO:0015232">
    <property type="term" value="F:heme transmembrane transporter activity"/>
    <property type="evidence" value="ECO:0007669"/>
    <property type="project" value="TreeGrafter"/>
</dbReference>
<dbReference type="GO" id="GO:0016020">
    <property type="term" value="C:membrane"/>
    <property type="evidence" value="ECO:0007669"/>
    <property type="project" value="UniProtKB-SubCell"/>
</dbReference>
<dbReference type="PANTHER" id="PTHR10924">
    <property type="entry name" value="MAJOR FACILITATOR SUPERFAMILY PROTEIN-RELATED"/>
    <property type="match status" value="1"/>
</dbReference>
<evidence type="ECO:0000256" key="6">
    <source>
        <dbReference type="SAM" id="Phobius"/>
    </source>
</evidence>
<keyword evidence="8" id="KW-1185">Reference proteome</keyword>
<feature type="region of interest" description="Disordered" evidence="5">
    <location>
        <begin position="99"/>
        <end position="118"/>
    </location>
</feature>
<reference evidence="7 8" key="2">
    <citation type="submission" date="2018-11" db="EMBL/GenBank/DDBJ databases">
        <authorList>
            <consortium name="Pathogen Informatics"/>
        </authorList>
    </citation>
    <scope>NUCLEOTIDE SEQUENCE [LARGE SCALE GENOMIC DNA]</scope>
    <source>
        <strain evidence="7 8">Egypt</strain>
    </source>
</reference>
<proteinExistence type="predicted"/>
<dbReference type="InterPro" id="IPR036259">
    <property type="entry name" value="MFS_trans_sf"/>
</dbReference>
<accession>A0A183AXY1</accession>